<keyword evidence="10" id="KW-1185">Reference proteome</keyword>
<dbReference type="GO" id="GO:0006081">
    <property type="term" value="P:aldehyde metabolic process"/>
    <property type="evidence" value="ECO:0007669"/>
    <property type="project" value="InterPro"/>
</dbReference>
<feature type="active site" evidence="5">
    <location>
        <position position="252"/>
    </location>
</feature>
<evidence type="ECO:0000256" key="7">
    <source>
        <dbReference type="RuleBase" id="RU003345"/>
    </source>
</evidence>
<evidence type="ECO:0000256" key="4">
    <source>
        <dbReference type="PIRNR" id="PIRNR036492"/>
    </source>
</evidence>
<gene>
    <name evidence="9" type="ORF">D7S86_01010</name>
</gene>
<dbReference type="AlphaFoldDB" id="A0A494Y762"/>
<dbReference type="PIRSF" id="PIRSF036492">
    <property type="entry name" value="ALDH"/>
    <property type="match status" value="1"/>
</dbReference>
<reference evidence="9 10" key="1">
    <citation type="submission" date="2018-10" db="EMBL/GenBank/DDBJ databases">
        <title>Robbsia sp. DHC34, isolated from soil.</title>
        <authorList>
            <person name="Gao Z.-H."/>
            <person name="Qiu L.-H."/>
        </authorList>
    </citation>
    <scope>NUCLEOTIDE SEQUENCE [LARGE SCALE GENOMIC DNA]</scope>
    <source>
        <strain evidence="9 10">DHC34</strain>
    </source>
</reference>
<dbReference type="EMBL" id="RBZU01000001">
    <property type="protein sequence ID" value="RKP58561.1"/>
    <property type="molecule type" value="Genomic_DNA"/>
</dbReference>
<dbReference type="CDD" id="cd07133">
    <property type="entry name" value="ALDH_CALDH_CalB"/>
    <property type="match status" value="1"/>
</dbReference>
<comment type="caution">
    <text evidence="9">The sequence shown here is derived from an EMBL/GenBank/DDBJ whole genome shotgun (WGS) entry which is preliminary data.</text>
</comment>
<dbReference type="InterPro" id="IPR016161">
    <property type="entry name" value="Ald_DH/histidinol_DH"/>
</dbReference>
<evidence type="ECO:0000256" key="1">
    <source>
        <dbReference type="ARBA" id="ARBA00009986"/>
    </source>
</evidence>
<feature type="active site" evidence="5 6">
    <location>
        <position position="218"/>
    </location>
</feature>
<feature type="domain" description="Aldehyde dehydrogenase" evidence="8">
    <location>
        <begin position="16"/>
        <end position="453"/>
    </location>
</feature>
<dbReference type="RefSeq" id="WP_121082293.1">
    <property type="nucleotide sequence ID" value="NZ_RBZU01000001.1"/>
</dbReference>
<dbReference type="PROSITE" id="PS00070">
    <property type="entry name" value="ALDEHYDE_DEHYDR_CYS"/>
    <property type="match status" value="1"/>
</dbReference>
<evidence type="ECO:0000313" key="10">
    <source>
        <dbReference type="Proteomes" id="UP000270342"/>
    </source>
</evidence>
<dbReference type="PANTHER" id="PTHR43570">
    <property type="entry name" value="ALDEHYDE DEHYDROGENASE"/>
    <property type="match status" value="1"/>
</dbReference>
<dbReference type="PANTHER" id="PTHR43570:SF20">
    <property type="entry name" value="ALDEHYDE DEHYDROGENASE ALDX-RELATED"/>
    <property type="match status" value="1"/>
</dbReference>
<dbReference type="InterPro" id="IPR016162">
    <property type="entry name" value="Ald_DH_N"/>
</dbReference>
<comment type="similarity">
    <text evidence="1 4 7">Belongs to the aldehyde dehydrogenase family.</text>
</comment>
<dbReference type="Pfam" id="PF00171">
    <property type="entry name" value="Aldedh"/>
    <property type="match status" value="1"/>
</dbReference>
<keyword evidence="2 4" id="KW-0560">Oxidoreductase</keyword>
<name>A0A494Y762_9BURK</name>
<protein>
    <recommendedName>
        <fullName evidence="4">Aldehyde dehydrogenase</fullName>
    </recommendedName>
</protein>
<dbReference type="SUPFAM" id="SSF53720">
    <property type="entry name" value="ALDH-like"/>
    <property type="match status" value="1"/>
</dbReference>
<dbReference type="InterPro" id="IPR015590">
    <property type="entry name" value="Aldehyde_DH_dom"/>
</dbReference>
<dbReference type="Proteomes" id="UP000270342">
    <property type="component" value="Unassembled WGS sequence"/>
</dbReference>
<evidence type="ECO:0000256" key="6">
    <source>
        <dbReference type="PROSITE-ProRule" id="PRU10007"/>
    </source>
</evidence>
<evidence type="ECO:0000313" key="9">
    <source>
        <dbReference type="EMBL" id="RKP58561.1"/>
    </source>
</evidence>
<dbReference type="OrthoDB" id="6187633at2"/>
<evidence type="ECO:0000259" key="8">
    <source>
        <dbReference type="Pfam" id="PF00171"/>
    </source>
</evidence>
<dbReference type="InterPro" id="IPR012394">
    <property type="entry name" value="Aldehyde_DH_NAD(P)"/>
</dbReference>
<dbReference type="InterPro" id="IPR016160">
    <property type="entry name" value="Ald_DH_CS_CYS"/>
</dbReference>
<dbReference type="Gene3D" id="3.40.309.10">
    <property type="entry name" value="Aldehyde Dehydrogenase, Chain A, domain 2"/>
    <property type="match status" value="1"/>
</dbReference>
<evidence type="ECO:0000256" key="3">
    <source>
        <dbReference type="ARBA" id="ARBA00023027"/>
    </source>
</evidence>
<dbReference type="InterPro" id="IPR029510">
    <property type="entry name" value="Ald_DH_CS_GLU"/>
</dbReference>
<dbReference type="PROSITE" id="PS00687">
    <property type="entry name" value="ALDEHYDE_DEHYDR_GLU"/>
    <property type="match status" value="1"/>
</dbReference>
<accession>A0A494Y762</accession>
<dbReference type="InterPro" id="IPR016163">
    <property type="entry name" value="Ald_DH_C"/>
</dbReference>
<keyword evidence="3" id="KW-0520">NAD</keyword>
<sequence length="483" mass="52614">MKNDFDPTLDLERLLNAQRLAFNEDPMPNWAQRAAHLRALDAMMLAHRKAIAGAIHEDFGNRAENETDIADVLGSHLGIKHALRHGRRWMRARRRSPGMLLAPASAKLVPQPLGVVGIIVPWNYPLFLAVGPLTGALAAGNRAMIKLSEFTPRFGELFARIIAQTFAPDHVTVVNGEADVARAFASLPFDRLVFTGSTGVGRHVMRAAAEHLTPVTLELGGKSPALIGPGARFAEAVDAVISSKLFNAGQTCVAPDYVLVPRGRAQAFIERARALTAKLYPDFANNTDYTSIISVRHVERLDALTQEAAARGATLHALADLRQAASGAMPAAARERDAVRRVVPQIITDAPDDTAIMREEIFGPLLPLVEYDRFDDALAYINARPRPLAMYLFETNNAVVDRALARTHSGGVTINDTLLHVACDDLPFGGIGPSGMGAYHGVEGFRTFSHMKPVLTQARFNLRAIVRPPYGKRVSAVVRMFLR</sequence>
<evidence type="ECO:0000256" key="5">
    <source>
        <dbReference type="PIRSR" id="PIRSR036492-1"/>
    </source>
</evidence>
<dbReference type="GO" id="GO:0005737">
    <property type="term" value="C:cytoplasm"/>
    <property type="evidence" value="ECO:0007669"/>
    <property type="project" value="TreeGrafter"/>
</dbReference>
<dbReference type="Gene3D" id="3.40.605.10">
    <property type="entry name" value="Aldehyde Dehydrogenase, Chain A, domain 1"/>
    <property type="match status" value="1"/>
</dbReference>
<proteinExistence type="inferred from homology"/>
<organism evidence="9 10">
    <name type="scientific">Pararobbsia silviterrae</name>
    <dbReference type="NCBI Taxonomy" id="1792498"/>
    <lineage>
        <taxon>Bacteria</taxon>
        <taxon>Pseudomonadati</taxon>
        <taxon>Pseudomonadota</taxon>
        <taxon>Betaproteobacteria</taxon>
        <taxon>Burkholderiales</taxon>
        <taxon>Burkholderiaceae</taxon>
        <taxon>Pararobbsia</taxon>
    </lineage>
</organism>
<evidence type="ECO:0000256" key="2">
    <source>
        <dbReference type="ARBA" id="ARBA00023002"/>
    </source>
</evidence>
<dbReference type="GO" id="GO:0004029">
    <property type="term" value="F:aldehyde dehydrogenase (NAD+) activity"/>
    <property type="evidence" value="ECO:0007669"/>
    <property type="project" value="TreeGrafter"/>
</dbReference>